<name>A0AAV4HYP3_9GAST</name>
<comment type="caution">
    <text evidence="2">The sequence shown here is derived from an EMBL/GenBank/DDBJ whole genome shotgun (WGS) entry which is preliminary data.</text>
</comment>
<feature type="domain" description="GST C-terminal" evidence="1">
    <location>
        <begin position="1"/>
        <end position="54"/>
    </location>
</feature>
<accession>A0AAV4HYP3</accession>
<organism evidence="2 3">
    <name type="scientific">Elysia marginata</name>
    <dbReference type="NCBI Taxonomy" id="1093978"/>
    <lineage>
        <taxon>Eukaryota</taxon>
        <taxon>Metazoa</taxon>
        <taxon>Spiralia</taxon>
        <taxon>Lophotrochozoa</taxon>
        <taxon>Mollusca</taxon>
        <taxon>Gastropoda</taxon>
        <taxon>Heterobranchia</taxon>
        <taxon>Euthyneura</taxon>
        <taxon>Panpulmonata</taxon>
        <taxon>Sacoglossa</taxon>
        <taxon>Placobranchoidea</taxon>
        <taxon>Plakobranchidae</taxon>
        <taxon>Elysia</taxon>
    </lineage>
</organism>
<protein>
    <recommendedName>
        <fullName evidence="1">GST C-terminal domain-containing protein</fullName>
    </recommendedName>
</protein>
<evidence type="ECO:0000313" key="2">
    <source>
        <dbReference type="EMBL" id="GFS02004.1"/>
    </source>
</evidence>
<keyword evidence="3" id="KW-1185">Reference proteome</keyword>
<dbReference type="Gene3D" id="1.20.1050.10">
    <property type="match status" value="1"/>
</dbReference>
<dbReference type="SUPFAM" id="SSF47616">
    <property type="entry name" value="GST C-terminal domain-like"/>
    <property type="match status" value="1"/>
</dbReference>
<evidence type="ECO:0000313" key="3">
    <source>
        <dbReference type="Proteomes" id="UP000762676"/>
    </source>
</evidence>
<proteinExistence type="predicted"/>
<dbReference type="InterPro" id="IPR010987">
    <property type="entry name" value="Glutathione-S-Trfase_C-like"/>
</dbReference>
<dbReference type="Pfam" id="PF14497">
    <property type="entry name" value="GST_C_3"/>
    <property type="match status" value="1"/>
</dbReference>
<evidence type="ECO:0000259" key="1">
    <source>
        <dbReference type="PROSITE" id="PS50405"/>
    </source>
</evidence>
<gene>
    <name evidence="2" type="ORF">ElyMa_006435400</name>
</gene>
<dbReference type="EMBL" id="BMAT01012918">
    <property type="protein sequence ID" value="GFS02004.1"/>
    <property type="molecule type" value="Genomic_DNA"/>
</dbReference>
<reference evidence="2 3" key="1">
    <citation type="journal article" date="2021" name="Elife">
        <title>Chloroplast acquisition without the gene transfer in kleptoplastic sea slugs, Plakobranchus ocellatus.</title>
        <authorList>
            <person name="Maeda T."/>
            <person name="Takahashi S."/>
            <person name="Yoshida T."/>
            <person name="Shimamura S."/>
            <person name="Takaki Y."/>
            <person name="Nagai Y."/>
            <person name="Toyoda A."/>
            <person name="Suzuki Y."/>
            <person name="Arimoto A."/>
            <person name="Ishii H."/>
            <person name="Satoh N."/>
            <person name="Nishiyama T."/>
            <person name="Hasebe M."/>
            <person name="Maruyama T."/>
            <person name="Minagawa J."/>
            <person name="Obokata J."/>
            <person name="Shigenobu S."/>
        </authorList>
    </citation>
    <scope>NUCLEOTIDE SEQUENCE [LARGE SCALE GENOMIC DNA]</scope>
</reference>
<dbReference type="PROSITE" id="PS50405">
    <property type="entry name" value="GST_CTER"/>
    <property type="match status" value="1"/>
</dbReference>
<dbReference type="InterPro" id="IPR036282">
    <property type="entry name" value="Glutathione-S-Trfase_C_sf"/>
</dbReference>
<sequence>MTLADLAILEASQSCFQSNPRFLSSFPDLMKLREKVAAADGVRQYLATRIQRGI</sequence>
<dbReference type="InterPro" id="IPR004046">
    <property type="entry name" value="GST_C"/>
</dbReference>
<dbReference type="AlphaFoldDB" id="A0AAV4HYP3"/>
<dbReference type="Proteomes" id="UP000762676">
    <property type="component" value="Unassembled WGS sequence"/>
</dbReference>